<dbReference type="SMART" id="SM00530">
    <property type="entry name" value="HTH_XRE"/>
    <property type="match status" value="2"/>
</dbReference>
<organism evidence="5 6">
    <name type="scientific">Coprobacter fastidiosus</name>
    <dbReference type="NCBI Taxonomy" id="1099853"/>
    <lineage>
        <taxon>Bacteria</taxon>
        <taxon>Pseudomonadati</taxon>
        <taxon>Bacteroidota</taxon>
        <taxon>Bacteroidia</taxon>
        <taxon>Bacteroidales</taxon>
        <taxon>Barnesiellaceae</taxon>
        <taxon>Coprobacter</taxon>
    </lineage>
</organism>
<comment type="caution">
    <text evidence="5">The sequence shown here is derived from an EMBL/GenBank/DDBJ whole genome shotgun (WGS) entry which is preliminary data.</text>
</comment>
<dbReference type="PANTHER" id="PTHR40661:SF3">
    <property type="entry name" value="FELS-1 PROPHAGE TRANSCRIPTIONAL REGULATOR"/>
    <property type="match status" value="1"/>
</dbReference>
<protein>
    <submittedName>
        <fullName evidence="5">Peptidase S24</fullName>
    </submittedName>
</protein>
<proteinExistence type="predicted"/>
<dbReference type="PANTHER" id="PTHR40661">
    <property type="match status" value="1"/>
</dbReference>
<evidence type="ECO:0000256" key="3">
    <source>
        <dbReference type="ARBA" id="ARBA00023163"/>
    </source>
</evidence>
<reference evidence="5 6" key="1">
    <citation type="journal article" date="2018" name="Nat. Biotechnol.">
        <title>A standardized bacterial taxonomy based on genome phylogeny substantially revises the tree of life.</title>
        <authorList>
            <person name="Parks D.H."/>
            <person name="Chuvochina M."/>
            <person name="Waite D.W."/>
            <person name="Rinke C."/>
            <person name="Skarshewski A."/>
            <person name="Chaumeil P.A."/>
            <person name="Hugenholtz P."/>
        </authorList>
    </citation>
    <scope>NUCLEOTIDE SEQUENCE [LARGE SCALE GENOMIC DNA]</scope>
    <source>
        <strain evidence="5">UBA11482</strain>
    </source>
</reference>
<evidence type="ECO:0000256" key="1">
    <source>
        <dbReference type="ARBA" id="ARBA00023015"/>
    </source>
</evidence>
<evidence type="ECO:0000256" key="2">
    <source>
        <dbReference type="ARBA" id="ARBA00023125"/>
    </source>
</evidence>
<dbReference type="CDD" id="cd06529">
    <property type="entry name" value="S24_LexA-like"/>
    <property type="match status" value="1"/>
</dbReference>
<dbReference type="Pfam" id="PF12844">
    <property type="entry name" value="HTH_19"/>
    <property type="match status" value="1"/>
</dbReference>
<dbReference type="CDD" id="cd00093">
    <property type="entry name" value="HTH_XRE"/>
    <property type="match status" value="2"/>
</dbReference>
<dbReference type="SUPFAM" id="SSF51306">
    <property type="entry name" value="LexA/Signal peptidase"/>
    <property type="match status" value="1"/>
</dbReference>
<name>A0A354M3S3_9BACT</name>
<evidence type="ECO:0000313" key="5">
    <source>
        <dbReference type="EMBL" id="HBJ09162.1"/>
    </source>
</evidence>
<gene>
    <name evidence="5" type="ORF">DDY73_09175</name>
</gene>
<dbReference type="InterPro" id="IPR039418">
    <property type="entry name" value="LexA-like"/>
</dbReference>
<feature type="domain" description="HTH cro/C1-type" evidence="4">
    <location>
        <begin position="99"/>
        <end position="145"/>
    </location>
</feature>
<keyword evidence="2" id="KW-0238">DNA-binding</keyword>
<dbReference type="Pfam" id="PF01381">
    <property type="entry name" value="HTH_3"/>
    <property type="match status" value="1"/>
</dbReference>
<dbReference type="EMBL" id="DNWC01000120">
    <property type="protein sequence ID" value="HBJ09162.1"/>
    <property type="molecule type" value="Genomic_DNA"/>
</dbReference>
<dbReference type="GO" id="GO:0003677">
    <property type="term" value="F:DNA binding"/>
    <property type="evidence" value="ECO:0007669"/>
    <property type="project" value="UniProtKB-KW"/>
</dbReference>
<evidence type="ECO:0000259" key="4">
    <source>
        <dbReference type="PROSITE" id="PS50943"/>
    </source>
</evidence>
<dbReference type="SUPFAM" id="SSF47413">
    <property type="entry name" value="lambda repressor-like DNA-binding domains"/>
    <property type="match status" value="2"/>
</dbReference>
<feature type="domain" description="HTH cro/C1-type" evidence="4">
    <location>
        <begin position="11"/>
        <end position="65"/>
    </location>
</feature>
<dbReference type="InterPro" id="IPR015927">
    <property type="entry name" value="Peptidase_S24_S26A/B/C"/>
</dbReference>
<dbReference type="InterPro" id="IPR036286">
    <property type="entry name" value="LexA/Signal_pep-like_sf"/>
</dbReference>
<dbReference type="Pfam" id="PF00717">
    <property type="entry name" value="Peptidase_S24"/>
    <property type="match status" value="1"/>
</dbReference>
<dbReference type="AlphaFoldDB" id="A0A354M3S3"/>
<dbReference type="InterPro" id="IPR010982">
    <property type="entry name" value="Lambda_DNA-bd_dom_sf"/>
</dbReference>
<sequence length="311" mass="35589">MILNMEMGDRLRQLRKHLGMNQIDFAESLGLKQGSYSDLERGKSGLSNHVKMLLSEKYNVNIDWLVNGEGNMFTGEPKEVNSSSNIIILNINKLVDYSGLSKGKFADKVGINRSNFSKITNGNYPCGEGVINKIVLAFGVNKQWLLTGEGDMYTPRQINEVSYGDLIIMNVPLVSRYAYDDYLNNYLDDDYVNRLPKFPFSKGGEQGRYIAFEMEGDSMIDDTDRYVEGAILLCREIPKSLWGQITQYMKKWDFVIVHKEGILIKRVVDHDVENHRLTLHSLNPLYSDRVVDLVDVRQIFNVVKLQRGMQI</sequence>
<keyword evidence="3" id="KW-0804">Transcription</keyword>
<keyword evidence="1" id="KW-0805">Transcription regulation</keyword>
<dbReference type="InterPro" id="IPR001387">
    <property type="entry name" value="Cro/C1-type_HTH"/>
</dbReference>
<dbReference type="PROSITE" id="PS50943">
    <property type="entry name" value="HTH_CROC1"/>
    <property type="match status" value="2"/>
</dbReference>
<accession>A0A354M3S3</accession>
<dbReference type="Proteomes" id="UP000262954">
    <property type="component" value="Unassembled WGS sequence"/>
</dbReference>
<dbReference type="Gene3D" id="2.10.109.10">
    <property type="entry name" value="Umud Fragment, subunit A"/>
    <property type="match status" value="1"/>
</dbReference>
<evidence type="ECO:0000313" key="6">
    <source>
        <dbReference type="Proteomes" id="UP000262954"/>
    </source>
</evidence>
<dbReference type="Gene3D" id="1.10.260.40">
    <property type="entry name" value="lambda repressor-like DNA-binding domains"/>
    <property type="match status" value="2"/>
</dbReference>